<keyword evidence="1" id="KW-1133">Transmembrane helix</keyword>
<dbReference type="AlphaFoldDB" id="A0A285UK97"/>
<dbReference type="EMBL" id="OBQF01000003">
    <property type="protein sequence ID" value="SOC42193.1"/>
    <property type="molecule type" value="Genomic_DNA"/>
</dbReference>
<gene>
    <name evidence="2" type="ORF">SAMN05878391_1556</name>
</gene>
<feature type="transmembrane region" description="Helical" evidence="1">
    <location>
        <begin position="27"/>
        <end position="51"/>
    </location>
</feature>
<sequence>MRIIILSILILLNAVSMIEMGQYFDSGFIQLLSVRIILAVISLILSIVYLLVGGTKALKLTGIVTALIALSHLVFMLYINL</sequence>
<organism evidence="2 3">
    <name type="scientific">Salinicoccus kekensis</name>
    <dbReference type="NCBI Taxonomy" id="714307"/>
    <lineage>
        <taxon>Bacteria</taxon>
        <taxon>Bacillati</taxon>
        <taxon>Bacillota</taxon>
        <taxon>Bacilli</taxon>
        <taxon>Bacillales</taxon>
        <taxon>Staphylococcaceae</taxon>
        <taxon>Salinicoccus</taxon>
    </lineage>
</organism>
<keyword evidence="1" id="KW-0812">Transmembrane</keyword>
<proteinExistence type="predicted"/>
<evidence type="ECO:0000313" key="3">
    <source>
        <dbReference type="Proteomes" id="UP000219412"/>
    </source>
</evidence>
<name>A0A285UK97_9STAP</name>
<keyword evidence="1" id="KW-0472">Membrane</keyword>
<evidence type="ECO:0000313" key="2">
    <source>
        <dbReference type="EMBL" id="SOC42193.1"/>
    </source>
</evidence>
<dbReference type="RefSeq" id="WP_097040801.1">
    <property type="nucleotide sequence ID" value="NZ_OBQF01000003.1"/>
</dbReference>
<keyword evidence="3" id="KW-1185">Reference proteome</keyword>
<feature type="transmembrane region" description="Helical" evidence="1">
    <location>
        <begin position="58"/>
        <end position="79"/>
    </location>
</feature>
<protein>
    <submittedName>
        <fullName evidence="2">Uncharacterized protein</fullName>
    </submittedName>
</protein>
<dbReference type="Proteomes" id="UP000219412">
    <property type="component" value="Unassembled WGS sequence"/>
</dbReference>
<accession>A0A285UK97</accession>
<evidence type="ECO:0000256" key="1">
    <source>
        <dbReference type="SAM" id="Phobius"/>
    </source>
</evidence>
<reference evidence="3" key="1">
    <citation type="submission" date="2017-08" db="EMBL/GenBank/DDBJ databases">
        <authorList>
            <person name="Varghese N."/>
            <person name="Submissions S."/>
        </authorList>
    </citation>
    <scope>NUCLEOTIDE SEQUENCE [LARGE SCALE GENOMIC DNA]</scope>
    <source>
        <strain evidence="3">DSM 23173</strain>
    </source>
</reference>